<dbReference type="AlphaFoldDB" id="A0A9Q3UI01"/>
<dbReference type="EMBL" id="JAJGNA010000002">
    <property type="protein sequence ID" value="MCC4307551.1"/>
    <property type="molecule type" value="Genomic_DNA"/>
</dbReference>
<gene>
    <name evidence="2" type="ORF">LL252_03110</name>
</gene>
<sequence>MIQFDYLLISTLLASAALVLAVISLWLTHNNRKKQRLPNALSKKIGVIALVLEARCKYSDMAILSGYQVLLIGSLVSGDLSKEHARAKNALAVALEKIERCDEFCMHARVLDFDSFEESPSLALTAEEMLAEATAALVAEKDAFTDLKGSNFLG</sequence>
<protein>
    <submittedName>
        <fullName evidence="2">Uncharacterized protein</fullName>
    </submittedName>
</protein>
<dbReference type="RefSeq" id="WP_228232823.1">
    <property type="nucleotide sequence ID" value="NZ_ARXL01000001.1"/>
</dbReference>
<dbReference type="Proteomes" id="UP001108027">
    <property type="component" value="Unassembled WGS sequence"/>
</dbReference>
<keyword evidence="1" id="KW-1133">Transmembrane helix</keyword>
<keyword evidence="1" id="KW-0812">Transmembrane</keyword>
<comment type="caution">
    <text evidence="2">The sequence shown here is derived from an EMBL/GenBank/DDBJ whole genome shotgun (WGS) entry which is preliminary data.</text>
</comment>
<feature type="transmembrane region" description="Helical" evidence="1">
    <location>
        <begin position="6"/>
        <end position="27"/>
    </location>
</feature>
<keyword evidence="1" id="KW-0472">Membrane</keyword>
<evidence type="ECO:0000313" key="2">
    <source>
        <dbReference type="EMBL" id="MCC4307551.1"/>
    </source>
</evidence>
<keyword evidence="3" id="KW-1185">Reference proteome</keyword>
<reference evidence="2" key="1">
    <citation type="submission" date="2021-10" db="EMBL/GenBank/DDBJ databases">
        <title>The diversity and Nitrogen Metabolism of Culturable Nitrate-Utilizing Bacteria Within the Oxygen Minimum Zone of the Changjiang (Yangtze River)Estuary.</title>
        <authorList>
            <person name="Zhang D."/>
            <person name="Zheng J."/>
            <person name="Liu S."/>
            <person name="He W."/>
        </authorList>
    </citation>
    <scope>NUCLEOTIDE SEQUENCE</scope>
    <source>
        <strain evidence="2">FXH-223</strain>
    </source>
</reference>
<proteinExistence type="predicted"/>
<evidence type="ECO:0000313" key="3">
    <source>
        <dbReference type="Proteomes" id="UP001108027"/>
    </source>
</evidence>
<organism evidence="2 3">
    <name type="scientific">Alloalcanivorax marinus</name>
    <dbReference type="NCBI Taxonomy" id="1177169"/>
    <lineage>
        <taxon>Bacteria</taxon>
        <taxon>Pseudomonadati</taxon>
        <taxon>Pseudomonadota</taxon>
        <taxon>Gammaproteobacteria</taxon>
        <taxon>Oceanospirillales</taxon>
        <taxon>Alcanivoracaceae</taxon>
        <taxon>Alloalcanivorax</taxon>
    </lineage>
</organism>
<accession>A0A9Q3UI01</accession>
<evidence type="ECO:0000256" key="1">
    <source>
        <dbReference type="SAM" id="Phobius"/>
    </source>
</evidence>
<name>A0A9Q3UI01_9GAMM</name>